<evidence type="ECO:0000313" key="1">
    <source>
        <dbReference type="EMBL" id="EFI33983.1"/>
    </source>
</evidence>
<name>D6STG7_9BACT</name>
<dbReference type="EMBL" id="ACJN02000003">
    <property type="protein sequence ID" value="EFI33983.1"/>
    <property type="molecule type" value="Genomic_DNA"/>
</dbReference>
<comment type="caution">
    <text evidence="1">The sequence shown here is derived from an EMBL/GenBank/DDBJ whole genome shotgun (WGS) entry which is preliminary data.</text>
</comment>
<gene>
    <name evidence="1" type="ORF">Dthio_PD1322</name>
</gene>
<protein>
    <submittedName>
        <fullName evidence="1">Uncharacterized protein</fullName>
    </submittedName>
</protein>
<organism evidence="1 2">
    <name type="scientific">Desulfonatronospira thiodismutans ASO3-1</name>
    <dbReference type="NCBI Taxonomy" id="555779"/>
    <lineage>
        <taxon>Bacteria</taxon>
        <taxon>Pseudomonadati</taxon>
        <taxon>Thermodesulfobacteriota</taxon>
        <taxon>Desulfovibrionia</taxon>
        <taxon>Desulfovibrionales</taxon>
        <taxon>Desulfonatronovibrionaceae</taxon>
        <taxon>Desulfonatronospira</taxon>
    </lineage>
</organism>
<dbReference type="AlphaFoldDB" id="D6STG7"/>
<sequence length="78" mass="8525">MGLRYSGIGESRNWGIWGEGGVTPHQYVTIQGVPAIPTGNRLEAYSPAVSGRAARLSRETPSTHFNNFGFITSKQMEK</sequence>
<proteinExistence type="predicted"/>
<reference evidence="1" key="1">
    <citation type="submission" date="2010-05" db="EMBL/GenBank/DDBJ databases">
        <title>The draft genome of Desulfonatronospira thiodismutans ASO3-1.</title>
        <authorList>
            <consortium name="US DOE Joint Genome Institute (JGI-PGF)"/>
            <person name="Lucas S."/>
            <person name="Copeland A."/>
            <person name="Lapidus A."/>
            <person name="Cheng J.-F."/>
            <person name="Bruce D."/>
            <person name="Goodwin L."/>
            <person name="Pitluck S."/>
            <person name="Chertkov O."/>
            <person name="Brettin T."/>
            <person name="Detter J.C."/>
            <person name="Han C."/>
            <person name="Land M.L."/>
            <person name="Hauser L."/>
            <person name="Kyrpides N."/>
            <person name="Mikhailova N."/>
            <person name="Muyzer G."/>
            <person name="Woyke T."/>
        </authorList>
    </citation>
    <scope>NUCLEOTIDE SEQUENCE [LARGE SCALE GENOMIC DNA]</scope>
    <source>
        <strain evidence="1">ASO3-1</strain>
    </source>
</reference>
<dbReference type="Proteomes" id="UP000005496">
    <property type="component" value="Unassembled WGS sequence"/>
</dbReference>
<evidence type="ECO:0000313" key="2">
    <source>
        <dbReference type="Proteomes" id="UP000005496"/>
    </source>
</evidence>
<accession>D6STG7</accession>
<keyword evidence="2" id="KW-1185">Reference proteome</keyword>